<dbReference type="AlphaFoldDB" id="A0A9P7ZAS5"/>
<evidence type="ECO:0000313" key="3">
    <source>
        <dbReference type="EMBL" id="KAG9248515.1"/>
    </source>
</evidence>
<gene>
    <name evidence="3" type="ORF">BJ878DRAFT_15994</name>
</gene>
<evidence type="ECO:0000259" key="2">
    <source>
        <dbReference type="Pfam" id="PF24840"/>
    </source>
</evidence>
<reference evidence="3" key="1">
    <citation type="journal article" date="2021" name="IMA Fungus">
        <title>Genomic characterization of three marine fungi, including Emericellopsis atlantica sp. nov. with signatures of a generalist lifestyle and marine biomass degradation.</title>
        <authorList>
            <person name="Hagestad O.C."/>
            <person name="Hou L."/>
            <person name="Andersen J.H."/>
            <person name="Hansen E.H."/>
            <person name="Altermark B."/>
            <person name="Li C."/>
            <person name="Kuhnert E."/>
            <person name="Cox R.J."/>
            <person name="Crous P.W."/>
            <person name="Spatafora J.W."/>
            <person name="Lail K."/>
            <person name="Amirebrahimi M."/>
            <person name="Lipzen A."/>
            <person name="Pangilinan J."/>
            <person name="Andreopoulos W."/>
            <person name="Hayes R.D."/>
            <person name="Ng V."/>
            <person name="Grigoriev I.V."/>
            <person name="Jackson S.A."/>
            <person name="Sutton T.D.S."/>
            <person name="Dobson A.D.W."/>
            <person name="Rama T."/>
        </authorList>
    </citation>
    <scope>NUCLEOTIDE SEQUENCE</scope>
    <source>
        <strain evidence="3">TRa3180A</strain>
    </source>
</reference>
<accession>A0A9P7ZAS5</accession>
<feature type="domain" description="SigF-like NTF2-like" evidence="2">
    <location>
        <begin position="1"/>
        <end position="178"/>
    </location>
</feature>
<dbReference type="Pfam" id="PF24840">
    <property type="entry name" value="NTF2_SigF"/>
    <property type="match status" value="1"/>
</dbReference>
<evidence type="ECO:0000256" key="1">
    <source>
        <dbReference type="SAM" id="Phobius"/>
    </source>
</evidence>
<evidence type="ECO:0000313" key="4">
    <source>
        <dbReference type="Proteomes" id="UP000887226"/>
    </source>
</evidence>
<keyword evidence="1" id="KW-0472">Membrane</keyword>
<organism evidence="3 4">
    <name type="scientific">Calycina marina</name>
    <dbReference type="NCBI Taxonomy" id="1763456"/>
    <lineage>
        <taxon>Eukaryota</taxon>
        <taxon>Fungi</taxon>
        <taxon>Dikarya</taxon>
        <taxon>Ascomycota</taxon>
        <taxon>Pezizomycotina</taxon>
        <taxon>Leotiomycetes</taxon>
        <taxon>Helotiales</taxon>
        <taxon>Pezizellaceae</taxon>
        <taxon>Calycina</taxon>
    </lineage>
</organism>
<name>A0A9P7ZAS5_9HELO</name>
<dbReference type="InterPro" id="IPR057514">
    <property type="entry name" value="NTF2_SigF"/>
</dbReference>
<protein>
    <recommendedName>
        <fullName evidence="2">SigF-like NTF2-like domain-containing protein</fullName>
    </recommendedName>
</protein>
<dbReference type="PANTHER" id="PTHR35393:SF1">
    <property type="entry name" value="SNOAL-LIKE DOMAIN-CONTAINING PROTEIN"/>
    <property type="match status" value="1"/>
</dbReference>
<dbReference type="Proteomes" id="UP000887226">
    <property type="component" value="Unassembled WGS sequence"/>
</dbReference>
<sequence>MENPKQEIAEVILKLTEGSPDEQRDTFDTYFLPDGGFVHPFCRVPRFSQVLVPFIGYINSRWIIWVIYRWYKILSPRIIADIQGNAAFEVDGQIQILYVEIQQIFSIFFVPFYEANVHLTCKLTLDYNAKDRKYMIASQEDLYQPNEFLKFVLPGGATLAWIWQLIASGFCILGALFFVPITWLEQKYADRKQDRSKKY</sequence>
<proteinExistence type="predicted"/>
<keyword evidence="1" id="KW-1133">Transmembrane helix</keyword>
<dbReference type="EMBL" id="MU253747">
    <property type="protein sequence ID" value="KAG9248515.1"/>
    <property type="molecule type" value="Genomic_DNA"/>
</dbReference>
<keyword evidence="4" id="KW-1185">Reference proteome</keyword>
<feature type="transmembrane region" description="Helical" evidence="1">
    <location>
        <begin position="161"/>
        <end position="184"/>
    </location>
</feature>
<keyword evidence="1" id="KW-0812">Transmembrane</keyword>
<comment type="caution">
    <text evidence="3">The sequence shown here is derived from an EMBL/GenBank/DDBJ whole genome shotgun (WGS) entry which is preliminary data.</text>
</comment>
<dbReference type="PANTHER" id="PTHR35393">
    <property type="entry name" value="CHROMOSOME 1, WHOLE GENOME SHOTGUN SEQUENCE"/>
    <property type="match status" value="1"/>
</dbReference>
<dbReference type="OrthoDB" id="2344312at2759"/>